<dbReference type="Gene3D" id="1.10.10.10">
    <property type="entry name" value="Winged helix-like DNA-binding domain superfamily/Winged helix DNA-binding domain"/>
    <property type="match status" value="1"/>
</dbReference>
<dbReference type="Pfam" id="PF22381">
    <property type="entry name" value="Staph_reg_Sar_Rot"/>
    <property type="match status" value="1"/>
</dbReference>
<evidence type="ECO:0000256" key="2">
    <source>
        <dbReference type="ARBA" id="ARBA00023125"/>
    </source>
</evidence>
<dbReference type="PROSITE" id="PS50995">
    <property type="entry name" value="HTH_MARR_2"/>
    <property type="match status" value="1"/>
</dbReference>
<dbReference type="EMBL" id="NBZD01000001">
    <property type="protein sequence ID" value="PNH19339.1"/>
    <property type="molecule type" value="Genomic_DNA"/>
</dbReference>
<dbReference type="GO" id="GO:0003700">
    <property type="term" value="F:DNA-binding transcription factor activity"/>
    <property type="evidence" value="ECO:0007669"/>
    <property type="project" value="InterPro"/>
</dbReference>
<evidence type="ECO:0000259" key="4">
    <source>
        <dbReference type="PROSITE" id="PS50995"/>
    </source>
</evidence>
<comment type="caution">
    <text evidence="5">The sequence shown here is derived from an EMBL/GenBank/DDBJ whole genome shotgun (WGS) entry which is preliminary data.</text>
</comment>
<name>A0A2J8B3I5_9FIRM</name>
<dbReference type="Proteomes" id="UP000236394">
    <property type="component" value="Unassembled WGS sequence"/>
</dbReference>
<organism evidence="5 6">
    <name type="scientific">Mageeibacillus indolicus</name>
    <dbReference type="NCBI Taxonomy" id="884684"/>
    <lineage>
        <taxon>Bacteria</taxon>
        <taxon>Bacillati</taxon>
        <taxon>Bacillota</taxon>
        <taxon>Clostridia</taxon>
        <taxon>Eubacteriales</taxon>
        <taxon>Oscillospiraceae</taxon>
        <taxon>Mageeibacillus</taxon>
    </lineage>
</organism>
<dbReference type="SMART" id="SM00347">
    <property type="entry name" value="HTH_MARR"/>
    <property type="match status" value="1"/>
</dbReference>
<dbReference type="GO" id="GO:0006950">
    <property type="term" value="P:response to stress"/>
    <property type="evidence" value="ECO:0007669"/>
    <property type="project" value="TreeGrafter"/>
</dbReference>
<protein>
    <submittedName>
        <fullName evidence="5">MarR family transcriptional regulator</fullName>
    </submittedName>
</protein>
<dbReference type="SUPFAM" id="SSF46785">
    <property type="entry name" value="Winged helix' DNA-binding domain"/>
    <property type="match status" value="1"/>
</dbReference>
<accession>A0A2J8B3I5</accession>
<evidence type="ECO:0000256" key="3">
    <source>
        <dbReference type="ARBA" id="ARBA00023163"/>
    </source>
</evidence>
<dbReference type="RefSeq" id="WP_012993807.1">
    <property type="nucleotide sequence ID" value="NZ_NBZD01000001.1"/>
</dbReference>
<evidence type="ECO:0000313" key="6">
    <source>
        <dbReference type="Proteomes" id="UP000236394"/>
    </source>
</evidence>
<keyword evidence="2" id="KW-0238">DNA-binding</keyword>
<dbReference type="InterPro" id="IPR055166">
    <property type="entry name" value="Transc_reg_Sar_Rot_HTH"/>
</dbReference>
<dbReference type="InterPro" id="IPR000835">
    <property type="entry name" value="HTH_MarR-typ"/>
</dbReference>
<dbReference type="PANTHER" id="PTHR33164:SF43">
    <property type="entry name" value="HTH-TYPE TRANSCRIPTIONAL REPRESSOR YETL"/>
    <property type="match status" value="1"/>
</dbReference>
<evidence type="ECO:0000256" key="1">
    <source>
        <dbReference type="ARBA" id="ARBA00023015"/>
    </source>
</evidence>
<dbReference type="InterPro" id="IPR036388">
    <property type="entry name" value="WH-like_DNA-bd_sf"/>
</dbReference>
<dbReference type="InterPro" id="IPR039422">
    <property type="entry name" value="MarR/SlyA-like"/>
</dbReference>
<dbReference type="GO" id="GO:0003677">
    <property type="term" value="F:DNA binding"/>
    <property type="evidence" value="ECO:0007669"/>
    <property type="project" value="UniProtKB-KW"/>
</dbReference>
<keyword evidence="1" id="KW-0805">Transcription regulation</keyword>
<gene>
    <name evidence="5" type="ORF">B7R76_00145</name>
</gene>
<dbReference type="AlphaFoldDB" id="A0A2J8B3I5"/>
<dbReference type="PANTHER" id="PTHR33164">
    <property type="entry name" value="TRANSCRIPTIONAL REGULATOR, MARR FAMILY"/>
    <property type="match status" value="1"/>
</dbReference>
<evidence type="ECO:0000313" key="5">
    <source>
        <dbReference type="EMBL" id="PNH19339.1"/>
    </source>
</evidence>
<sequence length="143" mass="16181">MQGRGRKAAKVKKIFDVHDLIMTHQANAFYERIIWPIISEYKITYNQLLILLIADDCPGIQINELAFCFGGAQSNVSSLCKNLELHGLMERRREGADERRVMVEVTPAGQEIISALKGNLGQSLTQKTLQENLDEMMAWFVGK</sequence>
<keyword evidence="3" id="KW-0804">Transcription</keyword>
<dbReference type="InterPro" id="IPR036390">
    <property type="entry name" value="WH_DNA-bd_sf"/>
</dbReference>
<reference evidence="6" key="1">
    <citation type="submission" date="2017-04" db="EMBL/GenBank/DDBJ databases">
        <authorList>
            <person name="Bumgarner R.E."/>
            <person name="Fredricks D.N."/>
            <person name="Srinivasan S."/>
        </authorList>
    </citation>
    <scope>NUCLEOTIDE SEQUENCE [LARGE SCALE GENOMIC DNA]</scope>
    <source>
        <strain evidence="6">KA00405</strain>
    </source>
</reference>
<proteinExistence type="predicted"/>
<feature type="domain" description="HTH marR-type" evidence="4">
    <location>
        <begin position="1"/>
        <end position="143"/>
    </location>
</feature>